<keyword evidence="3" id="KW-1185">Reference proteome</keyword>
<reference evidence="2" key="1">
    <citation type="submission" date="2021-01" db="EMBL/GenBank/DDBJ databases">
        <title>Phytophthora aleatoria, a newly-described species from Pinus radiata is distinct from Phytophthora cactorum isolates based on comparative genomics.</title>
        <authorList>
            <person name="Mcdougal R."/>
            <person name="Panda P."/>
            <person name="Williams N."/>
            <person name="Studholme D.J."/>
        </authorList>
    </citation>
    <scope>NUCLEOTIDE SEQUENCE</scope>
    <source>
        <strain evidence="2">NZFS 4037</strain>
    </source>
</reference>
<dbReference type="AlphaFoldDB" id="A0A8J5IVQ3"/>
<evidence type="ECO:0000259" key="1">
    <source>
        <dbReference type="Pfam" id="PF03184"/>
    </source>
</evidence>
<evidence type="ECO:0000313" key="2">
    <source>
        <dbReference type="EMBL" id="KAG6947743.1"/>
    </source>
</evidence>
<feature type="domain" description="DDE-1" evidence="1">
    <location>
        <begin position="97"/>
        <end position="179"/>
    </location>
</feature>
<protein>
    <recommendedName>
        <fullName evidence="1">DDE-1 domain-containing protein</fullName>
    </recommendedName>
</protein>
<accession>A0A8J5IVQ3</accession>
<dbReference type="Pfam" id="PF03184">
    <property type="entry name" value="DDE_1"/>
    <property type="match status" value="1"/>
</dbReference>
<gene>
    <name evidence="2" type="ORF">JG688_00015406</name>
</gene>
<proteinExistence type="predicted"/>
<evidence type="ECO:0000313" key="3">
    <source>
        <dbReference type="Proteomes" id="UP000709295"/>
    </source>
</evidence>
<dbReference type="InterPro" id="IPR004875">
    <property type="entry name" value="DDE_SF_endonuclease_dom"/>
</dbReference>
<dbReference type="Proteomes" id="UP000709295">
    <property type="component" value="Unassembled WGS sequence"/>
</dbReference>
<comment type="caution">
    <text evidence="2">The sequence shown here is derived from an EMBL/GenBank/DDBJ whole genome shotgun (WGS) entry which is preliminary data.</text>
</comment>
<name>A0A8J5IVQ3_9STRA</name>
<organism evidence="2 3">
    <name type="scientific">Phytophthora aleatoria</name>
    <dbReference type="NCBI Taxonomy" id="2496075"/>
    <lineage>
        <taxon>Eukaryota</taxon>
        <taxon>Sar</taxon>
        <taxon>Stramenopiles</taxon>
        <taxon>Oomycota</taxon>
        <taxon>Peronosporomycetes</taxon>
        <taxon>Peronosporales</taxon>
        <taxon>Peronosporaceae</taxon>
        <taxon>Phytophthora</taxon>
    </lineage>
</organism>
<sequence length="183" mass="20314">MTSVILKLARKMPRSPKSTIKSKLKLDHGRKKRSDMEAVANVFSHSILRTVEEDGILSFLNGTEKYSSVYNMDQTAIYVDMNGRTTVDFVGASTVDVVQATGAKLPPLIVYAGVPGGPVSPKLFNPSFDAETDEHTAQKKAYCDDTVMLDWIERVWKPFVDGCKLLLLDSLKTHKMASVRYAL</sequence>
<dbReference type="GO" id="GO:0003676">
    <property type="term" value="F:nucleic acid binding"/>
    <property type="evidence" value="ECO:0007669"/>
    <property type="project" value="InterPro"/>
</dbReference>
<dbReference type="EMBL" id="JAENGY010001663">
    <property type="protein sequence ID" value="KAG6947743.1"/>
    <property type="molecule type" value="Genomic_DNA"/>
</dbReference>